<dbReference type="RefSeq" id="WP_109792241.1">
    <property type="nucleotide sequence ID" value="NZ_PHIG01000039.1"/>
</dbReference>
<dbReference type="Gene3D" id="1.25.10.10">
    <property type="entry name" value="Leucine-rich Repeat Variant"/>
    <property type="match status" value="1"/>
</dbReference>
<dbReference type="Gene3D" id="1.25.40.10">
    <property type="entry name" value="Tetratricopeptide repeat domain"/>
    <property type="match status" value="1"/>
</dbReference>
<feature type="transmembrane region" description="Helical" evidence="2">
    <location>
        <begin position="61"/>
        <end position="81"/>
    </location>
</feature>
<dbReference type="PROSITE" id="PS50005">
    <property type="entry name" value="TPR"/>
    <property type="match status" value="1"/>
</dbReference>
<proteinExistence type="predicted"/>
<keyword evidence="2" id="KW-0472">Membrane</keyword>
<feature type="transmembrane region" description="Helical" evidence="2">
    <location>
        <begin position="93"/>
        <end position="119"/>
    </location>
</feature>
<dbReference type="InterPro" id="IPR019734">
    <property type="entry name" value="TPR_rpt"/>
</dbReference>
<keyword evidence="2" id="KW-1133">Transmembrane helix</keyword>
<dbReference type="SUPFAM" id="SSF48371">
    <property type="entry name" value="ARM repeat"/>
    <property type="match status" value="1"/>
</dbReference>
<feature type="transmembrane region" description="Helical" evidence="2">
    <location>
        <begin position="30"/>
        <end position="55"/>
    </location>
</feature>
<dbReference type="OrthoDB" id="7329435at2"/>
<dbReference type="EMBL" id="PHIG01000039">
    <property type="protein sequence ID" value="PJK28798.1"/>
    <property type="molecule type" value="Genomic_DNA"/>
</dbReference>
<keyword evidence="4" id="KW-1185">Reference proteome</keyword>
<dbReference type="AlphaFoldDB" id="A0A2M9FZB0"/>
<keyword evidence="1" id="KW-0802">TPR repeat</keyword>
<reference evidence="3 4" key="1">
    <citation type="submission" date="2017-11" db="EMBL/GenBank/DDBJ databases">
        <title>Draft genome sequence of Rhizobiales bacterium SY3-13.</title>
        <authorList>
            <person name="Sun C."/>
        </authorList>
    </citation>
    <scope>NUCLEOTIDE SEQUENCE [LARGE SCALE GENOMIC DNA]</scope>
    <source>
        <strain evidence="3 4">SY3-13</strain>
    </source>
</reference>
<accession>A0A2M9FZB0</accession>
<evidence type="ECO:0000313" key="3">
    <source>
        <dbReference type="EMBL" id="PJK28798.1"/>
    </source>
</evidence>
<evidence type="ECO:0000256" key="2">
    <source>
        <dbReference type="SAM" id="Phobius"/>
    </source>
</evidence>
<dbReference type="InterPro" id="IPR011990">
    <property type="entry name" value="TPR-like_helical_dom_sf"/>
</dbReference>
<protein>
    <submittedName>
        <fullName evidence="3">Uncharacterized protein</fullName>
    </submittedName>
</protein>
<gene>
    <name evidence="3" type="ORF">CVT23_15820</name>
</gene>
<organism evidence="3 4">
    <name type="scientific">Minwuia thermotolerans</name>
    <dbReference type="NCBI Taxonomy" id="2056226"/>
    <lineage>
        <taxon>Bacteria</taxon>
        <taxon>Pseudomonadati</taxon>
        <taxon>Pseudomonadota</taxon>
        <taxon>Alphaproteobacteria</taxon>
        <taxon>Minwuiales</taxon>
        <taxon>Minwuiaceae</taxon>
        <taxon>Minwuia</taxon>
    </lineage>
</organism>
<comment type="caution">
    <text evidence="3">The sequence shown here is derived from an EMBL/GenBank/DDBJ whole genome shotgun (WGS) entry which is preliminary data.</text>
</comment>
<feature type="repeat" description="TPR" evidence="1">
    <location>
        <begin position="252"/>
        <end position="285"/>
    </location>
</feature>
<dbReference type="InterPro" id="IPR011989">
    <property type="entry name" value="ARM-like"/>
</dbReference>
<name>A0A2M9FZB0_9PROT</name>
<evidence type="ECO:0000313" key="4">
    <source>
        <dbReference type="Proteomes" id="UP000229498"/>
    </source>
</evidence>
<dbReference type="SUPFAM" id="SSF81901">
    <property type="entry name" value="HCP-like"/>
    <property type="match status" value="1"/>
</dbReference>
<dbReference type="Proteomes" id="UP000229498">
    <property type="component" value="Unassembled WGS sequence"/>
</dbReference>
<dbReference type="InterPro" id="IPR016024">
    <property type="entry name" value="ARM-type_fold"/>
</dbReference>
<keyword evidence="2" id="KW-0812">Transmembrane</keyword>
<sequence length="381" mass="42603">MTAPREVQAELERIESDARRHRQTERQGPIPTLMILAFCLVAMAGEAAMSWFLWIEYRPRWTPGAIHLATVAVVAAAAWRFRPTGSPSRLLTLLALSTFFLGPFGPLGTLLALGLHALFRRRATPFEEWYASLFPEEVDMPSRRLFEMLTRGLADAAGQENVTSFTDVLQYGSIEQKRAVISLLSRDFRPEFAPALLSALSDPNPAVRVQAATAAANIEGDFLERAIELETRARRHPGDAEAQVRAARHFDDYAYSGILDEDRQRENRDKAQTYYRKALELDPARHDATLGVGRLLVRGDRLEEAESWFEEGFRRGVLGPSELSWYMEAAYRLGDFDKLRYAVAAFGDDILAGPGASDRMRDVIRVWQGHGAENDAGAAHA</sequence>
<evidence type="ECO:0000256" key="1">
    <source>
        <dbReference type="PROSITE-ProRule" id="PRU00339"/>
    </source>
</evidence>